<dbReference type="Proteomes" id="UP001046870">
    <property type="component" value="Chromosome 3"/>
</dbReference>
<feature type="region of interest" description="Disordered" evidence="1">
    <location>
        <begin position="25"/>
        <end position="104"/>
    </location>
</feature>
<name>A0A9D3QBN8_MEGAT</name>
<dbReference type="AlphaFoldDB" id="A0A9D3QBN8"/>
<evidence type="ECO:0000256" key="1">
    <source>
        <dbReference type="SAM" id="MobiDB-lite"/>
    </source>
</evidence>
<evidence type="ECO:0000313" key="3">
    <source>
        <dbReference type="Proteomes" id="UP001046870"/>
    </source>
</evidence>
<reference evidence="2" key="1">
    <citation type="submission" date="2021-01" db="EMBL/GenBank/DDBJ databases">
        <authorList>
            <person name="Zahm M."/>
            <person name="Roques C."/>
            <person name="Cabau C."/>
            <person name="Klopp C."/>
            <person name="Donnadieu C."/>
            <person name="Jouanno E."/>
            <person name="Lampietro C."/>
            <person name="Louis A."/>
            <person name="Herpin A."/>
            <person name="Echchiki A."/>
            <person name="Berthelot C."/>
            <person name="Parey E."/>
            <person name="Roest-Crollius H."/>
            <person name="Braasch I."/>
            <person name="Postlethwait J."/>
            <person name="Bobe J."/>
            <person name="Montfort J."/>
            <person name="Bouchez O."/>
            <person name="Begum T."/>
            <person name="Mejri S."/>
            <person name="Adams A."/>
            <person name="Chen W.-J."/>
            <person name="Guiguen Y."/>
        </authorList>
    </citation>
    <scope>NUCLEOTIDE SEQUENCE</scope>
    <source>
        <strain evidence="2">YG-15Mar2019-1</strain>
        <tissue evidence="2">Brain</tissue>
    </source>
</reference>
<dbReference type="PANTHER" id="PTHR28540">
    <property type="entry name" value="BCL2-ASSOCIATED AGONIST OF CELL DEATH"/>
    <property type="match status" value="1"/>
</dbReference>
<dbReference type="OrthoDB" id="8991151at2759"/>
<accession>A0A9D3QBN8</accession>
<protein>
    <recommendedName>
        <fullName evidence="4">Bcl2-associated agonist of cell death</fullName>
    </recommendedName>
</protein>
<dbReference type="GO" id="GO:0006915">
    <property type="term" value="P:apoptotic process"/>
    <property type="evidence" value="ECO:0007669"/>
    <property type="project" value="InterPro"/>
</dbReference>
<dbReference type="InterPro" id="IPR018868">
    <property type="entry name" value="BAD"/>
</dbReference>
<evidence type="ECO:0000313" key="2">
    <source>
        <dbReference type="EMBL" id="KAG7484024.1"/>
    </source>
</evidence>
<gene>
    <name evidence="2" type="ORF">MATL_G00044740</name>
</gene>
<dbReference type="EMBL" id="JAFDVH010000003">
    <property type="protein sequence ID" value="KAG7484024.1"/>
    <property type="molecule type" value="Genomic_DNA"/>
</dbReference>
<dbReference type="PANTHER" id="PTHR28540:SF1">
    <property type="entry name" value="BCL2-ASSOCIATED AGONIST OF CELL DEATH"/>
    <property type="match status" value="1"/>
</dbReference>
<organism evidence="2 3">
    <name type="scientific">Megalops atlanticus</name>
    <name type="common">Tarpon</name>
    <name type="synonym">Clupea gigantea</name>
    <dbReference type="NCBI Taxonomy" id="7932"/>
    <lineage>
        <taxon>Eukaryota</taxon>
        <taxon>Metazoa</taxon>
        <taxon>Chordata</taxon>
        <taxon>Craniata</taxon>
        <taxon>Vertebrata</taxon>
        <taxon>Euteleostomi</taxon>
        <taxon>Actinopterygii</taxon>
        <taxon>Neopterygii</taxon>
        <taxon>Teleostei</taxon>
        <taxon>Elopiformes</taxon>
        <taxon>Megalopidae</taxon>
        <taxon>Megalops</taxon>
    </lineage>
</organism>
<proteinExistence type="predicted"/>
<keyword evidence="3" id="KW-1185">Reference proteome</keyword>
<evidence type="ECO:0008006" key="4">
    <source>
        <dbReference type="Google" id="ProtNLM"/>
    </source>
</evidence>
<dbReference type="Pfam" id="PF10514">
    <property type="entry name" value="Bcl-2_BAD"/>
    <property type="match status" value="1"/>
</dbReference>
<dbReference type="GO" id="GO:0005739">
    <property type="term" value="C:mitochondrion"/>
    <property type="evidence" value="ECO:0007669"/>
    <property type="project" value="TreeGrafter"/>
</dbReference>
<sequence>MILPTFHSSMRARNVTIGHVLTFSTNNPITLDSDGDSDQSETMSGTESELDHNLNRPHVNCSEERRSRVRVLSESEASSTGRAVDSEFKEGGSSEGVPFRARSQSAPAALWAAKRYGRQLRRMSDEFDTWLDKGEMKKVRSVGEARQMKTSRSWFSFLWSPRETEDEPGEGGAA</sequence>
<comment type="caution">
    <text evidence="2">The sequence shown here is derived from an EMBL/GenBank/DDBJ whole genome shotgun (WGS) entry which is preliminary data.</text>
</comment>
<feature type="compositionally biased region" description="Low complexity" evidence="1">
    <location>
        <begin position="70"/>
        <end position="79"/>
    </location>
</feature>